<evidence type="ECO:0000256" key="12">
    <source>
        <dbReference type="ARBA" id="ARBA00023239"/>
    </source>
</evidence>
<accession>A0A2Z6AYB3</accession>
<evidence type="ECO:0000256" key="9">
    <source>
        <dbReference type="ARBA" id="ARBA00023004"/>
    </source>
</evidence>
<dbReference type="UniPathway" id="UPA00782"/>
<dbReference type="GO" id="GO:0051539">
    <property type="term" value="F:4 iron, 4 sulfur cluster binding"/>
    <property type="evidence" value="ECO:0007669"/>
    <property type="project" value="UniProtKB-KW"/>
</dbReference>
<comment type="similarity">
    <text evidence="4">Belongs to the radical SAM superfamily. NifB family.</text>
</comment>
<dbReference type="InterPro" id="IPR058240">
    <property type="entry name" value="rSAM_sf"/>
</dbReference>
<keyword evidence="12" id="KW-0456">Lyase</keyword>
<reference evidence="16 17" key="1">
    <citation type="journal article" date="2018" name="Sci. Adv.">
        <title>Multi-heme cytochromes provide a pathway for survival in energy-limited environments.</title>
        <authorList>
            <person name="Deng X."/>
            <person name="Dohmae N."/>
            <person name="Nealson K.H."/>
            <person name="Hashimoto K."/>
            <person name="Okamoto A."/>
        </authorList>
    </citation>
    <scope>NUCLEOTIDE SEQUENCE [LARGE SCALE GENOMIC DNA]</scope>
    <source>
        <strain evidence="16 17">IS5</strain>
    </source>
</reference>
<comment type="pathway">
    <text evidence="3">Cofactor biosynthesis; Fe-Mo cofactor biosynthesis.</text>
</comment>
<dbReference type="PANTHER" id="PTHR43787">
    <property type="entry name" value="FEMO COFACTOR BIOSYNTHESIS PROTEIN NIFB-RELATED"/>
    <property type="match status" value="1"/>
</dbReference>
<dbReference type="RefSeq" id="WP_126378110.1">
    <property type="nucleotide sequence ID" value="NZ_AP017378.1"/>
</dbReference>
<dbReference type="InterPro" id="IPR036105">
    <property type="entry name" value="DiNase_FeMo-co_biosyn_sf"/>
</dbReference>
<feature type="domain" description="Radical SAM core" evidence="15">
    <location>
        <begin position="18"/>
        <end position="260"/>
    </location>
</feature>
<comment type="cofactor">
    <cofactor evidence="1">
        <name>[4Fe-4S] cluster</name>
        <dbReference type="ChEBI" id="CHEBI:49883"/>
    </cofactor>
</comment>
<sequence>MTTERNKTMHPCFNKDVKGECGRVHLPVAPKCNVLCNFCNRKFDCVNESRPGVTSAVLSPGQAAKYMEDVLAKEPRITVAGIAGPGDPFANPLETLGTMRRIREKFPDLLFCVSTNGLALPPYLDDVADLGVTHMTVTVNAVDPVIGGEVYKWVRDGKVVYRGKDAGKLILERQLESIRGLKARGITVKVNTIIIPGINDHHVEEIARVMKGLDVDLHNLIPMYPNPGTGFGHLPEPTKAEVNALRKAAGVHVPQMTHCKRCRADAVGLLDNDISGEMAGCLSACSKMELPVAEARPYVAVATREGMLVNQHLGEASRFQIWAEQDGALSMVEERQSPPAGCGPKRWEALAKTLKDCSAIFCAAAGETPSLLLEESGIQVEACTGFISDVLSAHFGDGDLAAFKARKGGCAMGCGGAGGGEGCG</sequence>
<name>A0A2Z6AYB3_9BACT</name>
<comment type="function">
    <text evidence="2">Involved in the biosynthesis of the iron-molybdenum cofactor (FeMo-co or M-cluster) found in the dinitrogenase enzyme of the nitrogenase complex in nitrogen-fixing microorganisms. NifB catalyzes the crucial step of radical SAM-dependent carbide insertion that occurs concomitant with the insertion of a 9th sulfur and the rearrangement/coupling of two [4Fe-4S] clusters into a [8Fe-9S-C] cluster, the precursor to the M-cluster.</text>
</comment>
<evidence type="ECO:0000259" key="15">
    <source>
        <dbReference type="PROSITE" id="PS51918"/>
    </source>
</evidence>
<organism evidence="16 17">
    <name type="scientific">Desulfovibrio ferrophilus</name>
    <dbReference type="NCBI Taxonomy" id="241368"/>
    <lineage>
        <taxon>Bacteria</taxon>
        <taxon>Pseudomonadati</taxon>
        <taxon>Thermodesulfobacteriota</taxon>
        <taxon>Desulfovibrionia</taxon>
        <taxon>Desulfovibrionales</taxon>
        <taxon>Desulfovibrionaceae</taxon>
        <taxon>Desulfovibrio</taxon>
    </lineage>
</organism>
<dbReference type="OrthoDB" id="9785734at2"/>
<evidence type="ECO:0000313" key="17">
    <source>
        <dbReference type="Proteomes" id="UP000269883"/>
    </source>
</evidence>
<evidence type="ECO:0000256" key="13">
    <source>
        <dbReference type="ARBA" id="ARBA00030926"/>
    </source>
</evidence>
<dbReference type="EMBL" id="AP017378">
    <property type="protein sequence ID" value="BBD08208.1"/>
    <property type="molecule type" value="Genomic_DNA"/>
</dbReference>
<keyword evidence="17" id="KW-1185">Reference proteome</keyword>
<evidence type="ECO:0000256" key="2">
    <source>
        <dbReference type="ARBA" id="ARBA00003522"/>
    </source>
</evidence>
<dbReference type="Pfam" id="PF02579">
    <property type="entry name" value="Nitro_FeMo-Co"/>
    <property type="match status" value="1"/>
</dbReference>
<dbReference type="InterPro" id="IPR007197">
    <property type="entry name" value="rSAM"/>
</dbReference>
<evidence type="ECO:0000256" key="3">
    <source>
        <dbReference type="ARBA" id="ARBA00005155"/>
    </source>
</evidence>
<dbReference type="InterPro" id="IPR006638">
    <property type="entry name" value="Elp3/MiaA/NifB-like_rSAM"/>
</dbReference>
<dbReference type="InterPro" id="IPR003731">
    <property type="entry name" value="Di-Nase_FeMo-co_biosynth"/>
</dbReference>
<keyword evidence="9" id="KW-0408">Iron</keyword>
<evidence type="ECO:0000256" key="5">
    <source>
        <dbReference type="ARBA" id="ARBA00021702"/>
    </source>
</evidence>
<dbReference type="GO" id="GO:0046872">
    <property type="term" value="F:metal ion binding"/>
    <property type="evidence" value="ECO:0007669"/>
    <property type="project" value="UniProtKB-KW"/>
</dbReference>
<dbReference type="SFLD" id="SFLDF00281">
    <property type="entry name" value="FeMo_cofactor_biosynthesis_pro"/>
    <property type="match status" value="1"/>
</dbReference>
<dbReference type="PANTHER" id="PTHR43787:SF13">
    <property type="entry name" value="FEMO COFACTOR BIOSYNTHESIS PROTEIN NIFB"/>
    <property type="match status" value="1"/>
</dbReference>
<dbReference type="SFLD" id="SFLDS00029">
    <property type="entry name" value="Radical_SAM"/>
    <property type="match status" value="1"/>
</dbReference>
<dbReference type="InterPro" id="IPR013785">
    <property type="entry name" value="Aldolase_TIM"/>
</dbReference>
<dbReference type="Gene3D" id="3.20.20.70">
    <property type="entry name" value="Aldolase class I"/>
    <property type="match status" value="1"/>
</dbReference>
<evidence type="ECO:0000256" key="14">
    <source>
        <dbReference type="ARBA" id="ARBA00032102"/>
    </source>
</evidence>
<protein>
    <recommendedName>
        <fullName evidence="5">FeMo cofactor biosynthesis protein NifB</fullName>
    </recommendedName>
    <alternativeName>
        <fullName evidence="14">Nitrogenase cofactor maturase NifB</fullName>
    </alternativeName>
    <alternativeName>
        <fullName evidence="13">Radical SAM assemblase NifB</fullName>
    </alternativeName>
</protein>
<dbReference type="SUPFAM" id="SSF53146">
    <property type="entry name" value="Nitrogenase accessory factor-like"/>
    <property type="match status" value="1"/>
</dbReference>
<dbReference type="GO" id="GO:0016829">
    <property type="term" value="F:lyase activity"/>
    <property type="evidence" value="ECO:0007669"/>
    <property type="project" value="UniProtKB-KW"/>
</dbReference>
<proteinExistence type="inferred from homology"/>
<dbReference type="KEGG" id="dfl:DFE_1482"/>
<keyword evidence="10" id="KW-0411">Iron-sulfur</keyword>
<evidence type="ECO:0000256" key="10">
    <source>
        <dbReference type="ARBA" id="ARBA00023014"/>
    </source>
</evidence>
<gene>
    <name evidence="16" type="ORF">DFE_1482</name>
</gene>
<dbReference type="SFLD" id="SFLDG01067">
    <property type="entry name" value="SPASM/twitch_domain_containing"/>
    <property type="match status" value="1"/>
</dbReference>
<keyword evidence="6" id="KW-0004">4Fe-4S</keyword>
<dbReference type="PROSITE" id="PS51918">
    <property type="entry name" value="RADICAL_SAM"/>
    <property type="match status" value="1"/>
</dbReference>
<dbReference type="Pfam" id="PF04055">
    <property type="entry name" value="Radical_SAM"/>
    <property type="match status" value="1"/>
</dbReference>
<dbReference type="SMART" id="SM00729">
    <property type="entry name" value="Elp3"/>
    <property type="match status" value="1"/>
</dbReference>
<dbReference type="AlphaFoldDB" id="A0A2Z6AYB3"/>
<evidence type="ECO:0000256" key="8">
    <source>
        <dbReference type="ARBA" id="ARBA00022723"/>
    </source>
</evidence>
<dbReference type="SUPFAM" id="SSF102114">
    <property type="entry name" value="Radical SAM enzymes"/>
    <property type="match status" value="1"/>
</dbReference>
<dbReference type="CDD" id="cd01335">
    <property type="entry name" value="Radical_SAM"/>
    <property type="match status" value="1"/>
</dbReference>
<dbReference type="Gene3D" id="3.30.420.130">
    <property type="entry name" value="Dinitrogenase iron-molybdenum cofactor biosynthesis domain"/>
    <property type="match status" value="1"/>
</dbReference>
<keyword evidence="8" id="KW-0479">Metal-binding</keyword>
<evidence type="ECO:0000256" key="7">
    <source>
        <dbReference type="ARBA" id="ARBA00022691"/>
    </source>
</evidence>
<evidence type="ECO:0000256" key="11">
    <source>
        <dbReference type="ARBA" id="ARBA00023231"/>
    </source>
</evidence>
<evidence type="ECO:0000256" key="4">
    <source>
        <dbReference type="ARBA" id="ARBA00006804"/>
    </source>
</evidence>
<keyword evidence="7" id="KW-0949">S-adenosyl-L-methionine</keyword>
<dbReference type="Proteomes" id="UP000269883">
    <property type="component" value="Chromosome"/>
</dbReference>
<keyword evidence="11" id="KW-0535">Nitrogen fixation</keyword>
<evidence type="ECO:0000256" key="6">
    <source>
        <dbReference type="ARBA" id="ARBA00022485"/>
    </source>
</evidence>
<evidence type="ECO:0000313" key="16">
    <source>
        <dbReference type="EMBL" id="BBD08208.1"/>
    </source>
</evidence>
<dbReference type="SFLD" id="SFLDG01068">
    <property type="entry name" value="FeMo_cofactor_biosynthesis_pro"/>
    <property type="match status" value="1"/>
</dbReference>
<evidence type="ECO:0000256" key="1">
    <source>
        <dbReference type="ARBA" id="ARBA00001966"/>
    </source>
</evidence>